<dbReference type="InterPro" id="IPR032820">
    <property type="entry name" value="ATPase_put"/>
</dbReference>
<evidence type="ECO:0000313" key="2">
    <source>
        <dbReference type="Proteomes" id="UP000488936"/>
    </source>
</evidence>
<comment type="caution">
    <text evidence="1">The sequence shown here is derived from an EMBL/GenBank/DDBJ whole genome shotgun (WGS) entry which is preliminary data.</text>
</comment>
<proteinExistence type="predicted"/>
<protein>
    <submittedName>
        <fullName evidence="1">F0F1-ATPase subunit</fullName>
    </submittedName>
</protein>
<reference evidence="1 2" key="1">
    <citation type="journal article" date="2006" name="Int. J. Syst. Evol. Microbiol.">
        <title>Myroides pelagicus sp. nov., isolated from seawater in Thailand.</title>
        <authorList>
            <person name="Yoon J."/>
            <person name="Maneerat S."/>
            <person name="Kawai F."/>
            <person name="Yokota A."/>
        </authorList>
    </citation>
    <scope>NUCLEOTIDE SEQUENCE [LARGE SCALE GENOMIC DNA]</scope>
    <source>
        <strain evidence="1 2">SM1T</strain>
    </source>
</reference>
<dbReference type="Pfam" id="PF09527">
    <property type="entry name" value="ATPase_gene1"/>
    <property type="match status" value="1"/>
</dbReference>
<name>A0A7K1GIY6_9FLAO</name>
<dbReference type="OrthoDB" id="9798708at2"/>
<accession>A0A7K1GIY6</accession>
<gene>
    <name evidence="1" type="ORF">GJV77_02805</name>
</gene>
<dbReference type="EMBL" id="WMJY01000004">
    <property type="protein sequence ID" value="MTH28852.1"/>
    <property type="molecule type" value="Genomic_DNA"/>
</dbReference>
<organism evidence="1 2">
    <name type="scientific">Myroides pelagicus</name>
    <dbReference type="NCBI Taxonomy" id="270914"/>
    <lineage>
        <taxon>Bacteria</taxon>
        <taxon>Pseudomonadati</taxon>
        <taxon>Bacteroidota</taxon>
        <taxon>Flavobacteriia</taxon>
        <taxon>Flavobacteriales</taxon>
        <taxon>Flavobacteriaceae</taxon>
        <taxon>Myroides</taxon>
    </lineage>
</organism>
<keyword evidence="2" id="KW-1185">Reference proteome</keyword>
<evidence type="ECO:0000313" key="1">
    <source>
        <dbReference type="EMBL" id="MTH28852.1"/>
    </source>
</evidence>
<dbReference type="AlphaFoldDB" id="A0A7K1GIY6"/>
<dbReference type="Proteomes" id="UP000488936">
    <property type="component" value="Unassembled WGS sequence"/>
</dbReference>
<sequence>MPFQMGITIFLFHLFGEWLDEKYGIVNDIANKICTLLGVGLALYQVIRQVHQINKD</sequence>